<proteinExistence type="predicted"/>
<name>A0A2W5FN22_9BACT</name>
<gene>
    <name evidence="1" type="ORF">DI586_03810</name>
</gene>
<evidence type="ECO:0000313" key="2">
    <source>
        <dbReference type="Proteomes" id="UP000249739"/>
    </source>
</evidence>
<dbReference type="AlphaFoldDB" id="A0A2W5FN22"/>
<dbReference type="EMBL" id="QFOT01000027">
    <property type="protein sequence ID" value="PZP56378.1"/>
    <property type="molecule type" value="Genomic_DNA"/>
</dbReference>
<protein>
    <submittedName>
        <fullName evidence="1">Uncharacterized protein</fullName>
    </submittedName>
</protein>
<organism evidence="1 2">
    <name type="scientific">Micavibrio aeruginosavorus</name>
    <dbReference type="NCBI Taxonomy" id="349221"/>
    <lineage>
        <taxon>Bacteria</taxon>
        <taxon>Pseudomonadati</taxon>
        <taxon>Bdellovibrionota</taxon>
        <taxon>Bdellovibrionia</taxon>
        <taxon>Bdellovibrionales</taxon>
        <taxon>Pseudobdellovibrionaceae</taxon>
        <taxon>Micavibrio</taxon>
    </lineage>
</organism>
<comment type="caution">
    <text evidence="1">The sequence shown here is derived from an EMBL/GenBank/DDBJ whole genome shotgun (WGS) entry which is preliminary data.</text>
</comment>
<reference evidence="1 2" key="1">
    <citation type="submission" date="2017-08" db="EMBL/GenBank/DDBJ databases">
        <title>Infants hospitalized years apart are colonized by the same room-sourced microbial strains.</title>
        <authorList>
            <person name="Brooks B."/>
            <person name="Olm M.R."/>
            <person name="Firek B.A."/>
            <person name="Baker R."/>
            <person name="Thomas B.C."/>
            <person name="Morowitz M.J."/>
            <person name="Banfield J.F."/>
        </authorList>
    </citation>
    <scope>NUCLEOTIDE SEQUENCE [LARGE SCALE GENOMIC DNA]</scope>
    <source>
        <strain evidence="1">S2_006_000_R2_64</strain>
    </source>
</reference>
<accession>A0A2W5FN22</accession>
<sequence length="86" mass="9749">MSKLNLFLCSFISTNPSPQTNGILLQKALFSIYNRTSDPLQSETNFKARLRDIYAEAKDGNVIYINEFTSALKQGRRAYGPKFMGH</sequence>
<dbReference type="Proteomes" id="UP000249739">
    <property type="component" value="Unassembled WGS sequence"/>
</dbReference>
<evidence type="ECO:0000313" key="1">
    <source>
        <dbReference type="EMBL" id="PZP56378.1"/>
    </source>
</evidence>